<evidence type="ECO:0008006" key="12">
    <source>
        <dbReference type="Google" id="ProtNLM"/>
    </source>
</evidence>
<gene>
    <name evidence="10" type="ORF">J40TS1_11280</name>
</gene>
<dbReference type="InterPro" id="IPR006635">
    <property type="entry name" value="NEAT_dom"/>
</dbReference>
<keyword evidence="2" id="KW-0134">Cell wall</keyword>
<dbReference type="SUPFAM" id="SSF158911">
    <property type="entry name" value="NEAT domain-like"/>
    <property type="match status" value="3"/>
</dbReference>
<dbReference type="Gene3D" id="2.60.40.1850">
    <property type="match status" value="3"/>
</dbReference>
<dbReference type="PROSITE" id="PS50978">
    <property type="entry name" value="NEAT"/>
    <property type="match status" value="2"/>
</dbReference>
<keyword evidence="4 7" id="KW-0732">Signal</keyword>
<proteinExistence type="predicted"/>
<dbReference type="InterPro" id="IPR050436">
    <property type="entry name" value="IsdA"/>
</dbReference>
<keyword evidence="3" id="KW-0964">Secreted</keyword>
<dbReference type="Pfam" id="PF00395">
    <property type="entry name" value="SLH"/>
    <property type="match status" value="3"/>
</dbReference>
<keyword evidence="5" id="KW-0572">Peptidoglycan-anchor</keyword>
<dbReference type="Gene3D" id="1.20.1270.90">
    <property type="entry name" value="AF1782-like"/>
    <property type="match status" value="2"/>
</dbReference>
<dbReference type="SMART" id="SM00725">
    <property type="entry name" value="NEAT"/>
    <property type="match status" value="3"/>
</dbReference>
<feature type="region of interest" description="Disordered" evidence="6">
    <location>
        <begin position="866"/>
        <end position="922"/>
    </location>
</feature>
<dbReference type="InterPro" id="IPR001119">
    <property type="entry name" value="SLH_dom"/>
</dbReference>
<evidence type="ECO:0000256" key="3">
    <source>
        <dbReference type="ARBA" id="ARBA00022525"/>
    </source>
</evidence>
<dbReference type="PROSITE" id="PS51272">
    <property type="entry name" value="SLH"/>
    <property type="match status" value="3"/>
</dbReference>
<feature type="domain" description="NEAT" evidence="8">
    <location>
        <begin position="531"/>
        <end position="653"/>
    </location>
</feature>
<evidence type="ECO:0000256" key="6">
    <source>
        <dbReference type="SAM" id="MobiDB-lite"/>
    </source>
</evidence>
<feature type="signal peptide" evidence="7">
    <location>
        <begin position="1"/>
        <end position="21"/>
    </location>
</feature>
<dbReference type="InterPro" id="IPR037250">
    <property type="entry name" value="NEAT_dom_sf"/>
</dbReference>
<evidence type="ECO:0000259" key="9">
    <source>
        <dbReference type="PROSITE" id="PS51272"/>
    </source>
</evidence>
<dbReference type="EMBL" id="BOSE01000001">
    <property type="protein sequence ID" value="GIP15486.1"/>
    <property type="molecule type" value="Genomic_DNA"/>
</dbReference>
<keyword evidence="11" id="KW-1185">Reference proteome</keyword>
<dbReference type="Pfam" id="PF05031">
    <property type="entry name" value="NEAT"/>
    <property type="match status" value="3"/>
</dbReference>
<dbReference type="PANTHER" id="PTHR37824">
    <property type="entry name" value="IRON-REGULATED SURFACE DETERMINANT PROTEIN C"/>
    <property type="match status" value="1"/>
</dbReference>
<evidence type="ECO:0000256" key="2">
    <source>
        <dbReference type="ARBA" id="ARBA00022512"/>
    </source>
</evidence>
<feature type="domain" description="SLH" evidence="9">
    <location>
        <begin position="985"/>
        <end position="1042"/>
    </location>
</feature>
<evidence type="ECO:0000256" key="1">
    <source>
        <dbReference type="ARBA" id="ARBA00004168"/>
    </source>
</evidence>
<sequence>MKRFVQKINVFLLTIALLVGAALPYSVSANVEPGAVIPDGEYSVSYRYVKDGTTETSAADAFMKKDSGKLIVSDGKAVFEHEVSKSNYATFAYLAARKSGAAKAVITKVDNEETAIGQEGYEVAAVRDAENPDHVIVQLAIEDIWKKQDILMHINDKENYFNLPTPYNHWYNVQLEIAVSDIVLPETPGSGGEEPQAPEVDKSRLIQWIETAAAWVQGKADAGEREAGKPAAINTTPVSDGEYLPITYFGPAVGYKGPVTNVKEKIAQVQLMLDNEQATQEEVNSMFNEANAVGAWELFDKQRLVAQDIEILVLDSLEKDAKISPYAADISPNAVMLQQAGPDYYQAFANFAFFDANNELTDSSIRTVSASAADGFFSRWAANPARSVKNDDLTNTPAFRDLLSGEQSETIKVYQADVRSGNATYKQTDELWQGLWKLEYPMELPEAERKTVFISFNKAYLDALQKLVDEALLLVKNAEEGTEVGQHSAYYIEQLEAAVTAAQERADQLASPRPEILKATAALQGAIDAFKAAETKQVYFTAAHGSEAAFSRMNSYFEKPALVATDDEGRLHVTLTLTGSSNVQEFKVKAGEDFVEAETVSTDEAADSRVVAFEASSLSALLEAQVRIVVPEQNYDQVHSIRLNFNDVDNQKLYELLQTAAAAYDEVENREQSGEYDEVALAALAKALATANEEAVRNPAQQAATDDAYARLNSALETFKNTAGGGDPGTGPNPGTPGASNPVYPADGSYYMPFTIYKHGTTQASVANGYVVPSALVNVSGGTKTVSFTVLQSKEITGLTINGSSGSVTHTDSALNQRIVSFALSDLSQTLEGWVKVDWPEVSYHHDYAIQFKFHEAKAVYAGTAPQVPGTTQQPGVPNLPNPGSGTETGNDGEEKPSGENTGTPTGENSNGSEAATEVEAPSITFSDVANHWARTSIEKAVKLGIVNGFSDGSFRPNGTVTRAEFAVMISRALQLEGNADGSSFKDYSSIPGWAQPHVARVADAGLISGYSDETFRANDQLTRAQLAVIIARAAKLELDTATALDFSDAAQIPGWAQKEVSAAVKAGLILGKEKDRFDPNGTATRAEALTLIIRLLEL</sequence>
<dbReference type="AlphaFoldDB" id="A0A920CW12"/>
<evidence type="ECO:0000313" key="10">
    <source>
        <dbReference type="EMBL" id="GIP15486.1"/>
    </source>
</evidence>
<evidence type="ECO:0000256" key="5">
    <source>
        <dbReference type="ARBA" id="ARBA00023088"/>
    </source>
</evidence>
<feature type="domain" description="SLH" evidence="9">
    <location>
        <begin position="1044"/>
        <end position="1099"/>
    </location>
</feature>
<evidence type="ECO:0000256" key="4">
    <source>
        <dbReference type="ARBA" id="ARBA00022729"/>
    </source>
</evidence>
<feature type="region of interest" description="Disordered" evidence="6">
    <location>
        <begin position="719"/>
        <end position="742"/>
    </location>
</feature>
<dbReference type="Proteomes" id="UP000683139">
    <property type="component" value="Unassembled WGS sequence"/>
</dbReference>
<dbReference type="CDD" id="cd06920">
    <property type="entry name" value="NEAT"/>
    <property type="match status" value="3"/>
</dbReference>
<feature type="compositionally biased region" description="Polar residues" evidence="6">
    <location>
        <begin position="869"/>
        <end position="890"/>
    </location>
</feature>
<accession>A0A920CW12</accession>
<dbReference type="PANTHER" id="PTHR37824:SF1">
    <property type="entry name" value="IRON-REGULATED SURFACE DETERMINANT PROTEIN C"/>
    <property type="match status" value="1"/>
</dbReference>
<organism evidence="10 11">
    <name type="scientific">Paenibacillus montaniterrae</name>
    <dbReference type="NCBI Taxonomy" id="429341"/>
    <lineage>
        <taxon>Bacteria</taxon>
        <taxon>Bacillati</taxon>
        <taxon>Bacillota</taxon>
        <taxon>Bacilli</taxon>
        <taxon>Bacillales</taxon>
        <taxon>Paenibacillaceae</taxon>
        <taxon>Paenibacillus</taxon>
    </lineage>
</organism>
<comment type="subcellular location">
    <subcellularLocation>
        <location evidence="1">Secreted</location>
        <location evidence="1">Cell wall</location>
        <topology evidence="1">Peptidoglycan-anchor</topology>
    </subcellularLocation>
</comment>
<dbReference type="RefSeq" id="WP_213513685.1">
    <property type="nucleotide sequence ID" value="NZ_BOSE01000001.1"/>
</dbReference>
<feature type="domain" description="SLH" evidence="9">
    <location>
        <begin position="921"/>
        <end position="984"/>
    </location>
</feature>
<evidence type="ECO:0000259" key="8">
    <source>
        <dbReference type="PROSITE" id="PS50978"/>
    </source>
</evidence>
<feature type="compositionally biased region" description="Polar residues" evidence="6">
    <location>
        <begin position="899"/>
        <end position="914"/>
    </location>
</feature>
<protein>
    <recommendedName>
        <fullName evidence="12">NEAr transporter</fullName>
    </recommendedName>
</protein>
<evidence type="ECO:0000256" key="7">
    <source>
        <dbReference type="SAM" id="SignalP"/>
    </source>
</evidence>
<comment type="caution">
    <text evidence="10">The sequence shown here is derived from an EMBL/GenBank/DDBJ whole genome shotgun (WGS) entry which is preliminary data.</text>
</comment>
<feature type="chain" id="PRO_5038338567" description="NEAr transporter" evidence="7">
    <location>
        <begin position="22"/>
        <end position="1099"/>
    </location>
</feature>
<evidence type="ECO:0000313" key="11">
    <source>
        <dbReference type="Proteomes" id="UP000683139"/>
    </source>
</evidence>
<reference evidence="10" key="1">
    <citation type="submission" date="2021-03" db="EMBL/GenBank/DDBJ databases">
        <title>Antimicrobial resistance genes in bacteria isolated from Japanese honey, and their potential for conferring macrolide and lincosamide resistance in the American foulbrood pathogen Paenibacillus larvae.</title>
        <authorList>
            <person name="Okamoto M."/>
            <person name="Kumagai M."/>
            <person name="Kanamori H."/>
            <person name="Takamatsu D."/>
        </authorList>
    </citation>
    <scope>NUCLEOTIDE SEQUENCE</scope>
    <source>
        <strain evidence="10">J40TS1</strain>
    </source>
</reference>
<name>A0A920CW12_9BACL</name>
<feature type="domain" description="NEAT" evidence="8">
    <location>
        <begin position="745"/>
        <end position="862"/>
    </location>
</feature>